<dbReference type="EMBL" id="JALJOQ010000055">
    <property type="protein sequence ID" value="KAK9803848.1"/>
    <property type="molecule type" value="Genomic_DNA"/>
</dbReference>
<keyword evidence="2" id="KW-1185">Reference proteome</keyword>
<reference evidence="1 2" key="1">
    <citation type="journal article" date="2024" name="Nat. Commun.">
        <title>Phylogenomics reveals the evolutionary origins of lichenization in chlorophyte algae.</title>
        <authorList>
            <person name="Puginier C."/>
            <person name="Libourel C."/>
            <person name="Otte J."/>
            <person name="Skaloud P."/>
            <person name="Haon M."/>
            <person name="Grisel S."/>
            <person name="Petersen M."/>
            <person name="Berrin J.G."/>
            <person name="Delaux P.M."/>
            <person name="Dal Grande F."/>
            <person name="Keller J."/>
        </authorList>
    </citation>
    <scope>NUCLEOTIDE SEQUENCE [LARGE SCALE GENOMIC DNA]</scope>
    <source>
        <strain evidence="1 2">SAG 2036</strain>
    </source>
</reference>
<accession>A0AAW1P4K8</accession>
<gene>
    <name evidence="1" type="ORF">WJX73_008178</name>
</gene>
<evidence type="ECO:0000313" key="1">
    <source>
        <dbReference type="EMBL" id="KAK9803848.1"/>
    </source>
</evidence>
<dbReference type="Proteomes" id="UP001465755">
    <property type="component" value="Unassembled WGS sequence"/>
</dbReference>
<dbReference type="AlphaFoldDB" id="A0AAW1P4K8"/>
<organism evidence="1 2">
    <name type="scientific">Symbiochloris irregularis</name>
    <dbReference type="NCBI Taxonomy" id="706552"/>
    <lineage>
        <taxon>Eukaryota</taxon>
        <taxon>Viridiplantae</taxon>
        <taxon>Chlorophyta</taxon>
        <taxon>core chlorophytes</taxon>
        <taxon>Trebouxiophyceae</taxon>
        <taxon>Trebouxiales</taxon>
        <taxon>Trebouxiaceae</taxon>
        <taxon>Symbiochloris</taxon>
    </lineage>
</organism>
<evidence type="ECO:0000313" key="2">
    <source>
        <dbReference type="Proteomes" id="UP001465755"/>
    </source>
</evidence>
<sequence>MTRASRSSAPETAASRALDNLDILERCLTFLRSPEDFHRAAQWNTGDFRCSWLPQVGGCMPDVEVFSPPLIPWSGPLGRIAHVSGSFTCLTHGGIVSNAKCAVAHSKGLALDLAFLNMLNSRITYAPIRIPLVDHTANSAQVYPFIGRQPCSGTLTGDDFFQMVGMHPEVAKVASVDEIVGVKAVKAKYEAQLRDMRQMLVWRQMLDQQQQSLCQVYPPQLVTSTGRDKTAPYWRFVSCLEHLVAAVTGRRVLCIVCRSRHSPRAEISPVPVFWVGQSRHGHVIGLLSSAKFA</sequence>
<name>A0AAW1P4K8_9CHLO</name>
<proteinExistence type="predicted"/>
<protein>
    <submittedName>
        <fullName evidence="1">Uncharacterized protein</fullName>
    </submittedName>
</protein>
<comment type="caution">
    <text evidence="1">The sequence shown here is derived from an EMBL/GenBank/DDBJ whole genome shotgun (WGS) entry which is preliminary data.</text>
</comment>